<name>A0A0B0EHC0_9BACT</name>
<organism evidence="2 3">
    <name type="scientific">Candidatus Scalindua brodae</name>
    <dbReference type="NCBI Taxonomy" id="237368"/>
    <lineage>
        <taxon>Bacteria</taxon>
        <taxon>Pseudomonadati</taxon>
        <taxon>Planctomycetota</taxon>
        <taxon>Candidatus Brocadiia</taxon>
        <taxon>Candidatus Brocadiales</taxon>
        <taxon>Candidatus Scalinduaceae</taxon>
        <taxon>Candidatus Scalindua</taxon>
    </lineage>
</organism>
<keyword evidence="1" id="KW-0472">Membrane</keyword>
<dbReference type="Proteomes" id="UP000030652">
    <property type="component" value="Unassembled WGS sequence"/>
</dbReference>
<dbReference type="AlphaFoldDB" id="A0A0B0EHC0"/>
<gene>
    <name evidence="2" type="ORF">SCABRO_03736</name>
</gene>
<keyword evidence="1" id="KW-0812">Transmembrane</keyword>
<sequence>MARKMLSMYTVCTNRVINSKKNLKGGGDVNTVKRRFSSILSLGVFVCMVALMGSQFNIAKAEKGGPCPKKVNELLYWCTECKEIFTWNECGNLKYIWNTKEHKSDEELATHKMVPSWACIRTKYSCVNDKCENSKACYAFNIGFCELCNDDLTGTAVRAKLNFGCKKCSKEYDEPGVDFEIDHKKEYAEHLLSNGKCADCGEELVTVCKKSGTCPHEPDF</sequence>
<feature type="transmembrane region" description="Helical" evidence="1">
    <location>
        <begin position="39"/>
        <end position="58"/>
    </location>
</feature>
<comment type="caution">
    <text evidence="2">The sequence shown here is derived from an EMBL/GenBank/DDBJ whole genome shotgun (WGS) entry which is preliminary data.</text>
</comment>
<proteinExistence type="predicted"/>
<reference evidence="2 3" key="1">
    <citation type="submission" date="2014-10" db="EMBL/GenBank/DDBJ databases">
        <title>Draft genome of anammox bacterium scalindua brodae, obtained using differential coverage binning of sequence data from two enrichment reactors.</title>
        <authorList>
            <person name="Speth D.R."/>
            <person name="Russ L."/>
            <person name="Kartal B."/>
            <person name="Op den Camp H.J."/>
            <person name="Dutilh B.E."/>
            <person name="Jetten M.S."/>
        </authorList>
    </citation>
    <scope>NUCLEOTIDE SEQUENCE [LARGE SCALE GENOMIC DNA]</scope>
    <source>
        <strain evidence="2">RU1</strain>
    </source>
</reference>
<accession>A0A0B0EHC0</accession>
<evidence type="ECO:0000313" key="2">
    <source>
        <dbReference type="EMBL" id="KHE90508.1"/>
    </source>
</evidence>
<dbReference type="EMBL" id="JRYO01000257">
    <property type="protein sequence ID" value="KHE90508.1"/>
    <property type="molecule type" value="Genomic_DNA"/>
</dbReference>
<dbReference type="eggNOG" id="ENOG50346J6">
    <property type="taxonomic scope" value="Bacteria"/>
</dbReference>
<protein>
    <submittedName>
        <fullName evidence="2">Uncharacterized protein</fullName>
    </submittedName>
</protein>
<evidence type="ECO:0000313" key="3">
    <source>
        <dbReference type="Proteomes" id="UP000030652"/>
    </source>
</evidence>
<keyword evidence="1" id="KW-1133">Transmembrane helix</keyword>
<evidence type="ECO:0000256" key="1">
    <source>
        <dbReference type="SAM" id="Phobius"/>
    </source>
</evidence>